<dbReference type="EMBL" id="JABBWE010000037">
    <property type="protein sequence ID" value="KAG1792364.1"/>
    <property type="molecule type" value="Genomic_DNA"/>
</dbReference>
<dbReference type="GeneID" id="64600576"/>
<proteinExistence type="predicted"/>
<dbReference type="RefSeq" id="XP_041159001.1">
    <property type="nucleotide sequence ID" value="XM_041306812.1"/>
</dbReference>
<dbReference type="InterPro" id="IPR025476">
    <property type="entry name" value="Helitron_helicase-like"/>
</dbReference>
<keyword evidence="3" id="KW-1185">Reference proteome</keyword>
<reference evidence="2" key="1">
    <citation type="journal article" date="2020" name="New Phytol.">
        <title>Comparative genomics reveals dynamic genome evolution in host specialist ectomycorrhizal fungi.</title>
        <authorList>
            <person name="Lofgren L.A."/>
            <person name="Nguyen N.H."/>
            <person name="Vilgalys R."/>
            <person name="Ruytinx J."/>
            <person name="Liao H.L."/>
            <person name="Branco S."/>
            <person name="Kuo A."/>
            <person name="LaButti K."/>
            <person name="Lipzen A."/>
            <person name="Andreopoulos W."/>
            <person name="Pangilinan J."/>
            <person name="Riley R."/>
            <person name="Hundley H."/>
            <person name="Na H."/>
            <person name="Barry K."/>
            <person name="Grigoriev I.V."/>
            <person name="Stajich J.E."/>
            <person name="Kennedy P.G."/>
        </authorList>
    </citation>
    <scope>NUCLEOTIDE SEQUENCE</scope>
    <source>
        <strain evidence="2">S12</strain>
    </source>
</reference>
<dbReference type="AlphaFoldDB" id="A0A9P7AME6"/>
<accession>A0A9P7AME6</accession>
<organism evidence="2 3">
    <name type="scientific">Suillus plorans</name>
    <dbReference type="NCBI Taxonomy" id="116603"/>
    <lineage>
        <taxon>Eukaryota</taxon>
        <taxon>Fungi</taxon>
        <taxon>Dikarya</taxon>
        <taxon>Basidiomycota</taxon>
        <taxon>Agaricomycotina</taxon>
        <taxon>Agaricomycetes</taxon>
        <taxon>Agaricomycetidae</taxon>
        <taxon>Boletales</taxon>
        <taxon>Suillineae</taxon>
        <taxon>Suillaceae</taxon>
        <taxon>Suillus</taxon>
    </lineage>
</organism>
<dbReference type="Pfam" id="PF14214">
    <property type="entry name" value="Helitron_like_N"/>
    <property type="match status" value="1"/>
</dbReference>
<name>A0A9P7AME6_9AGAM</name>
<feature type="domain" description="Helitron helicase-like" evidence="1">
    <location>
        <begin position="4"/>
        <end position="180"/>
    </location>
</feature>
<evidence type="ECO:0000313" key="3">
    <source>
        <dbReference type="Proteomes" id="UP000719766"/>
    </source>
</evidence>
<dbReference type="OrthoDB" id="432234at2759"/>
<dbReference type="Proteomes" id="UP000719766">
    <property type="component" value="Unassembled WGS sequence"/>
</dbReference>
<evidence type="ECO:0000259" key="1">
    <source>
        <dbReference type="Pfam" id="PF14214"/>
    </source>
</evidence>
<evidence type="ECO:0000313" key="2">
    <source>
        <dbReference type="EMBL" id="KAG1792364.1"/>
    </source>
</evidence>
<comment type="caution">
    <text evidence="2">The sequence shown here is derived from an EMBL/GenBank/DDBJ whole genome shotgun (WGS) entry which is preliminary data.</text>
</comment>
<sequence length="182" mass="20750">MEQKCKALQSAWIQMCHKDFECDGYIINSITVSDLKQAEKEEAEHRKISNPRVHLLRKHVFVVSRRIMGSDNYRGQYCGFIWGTCLCLHGLSLWMTINPSDTHDPVAQVFAGEQINMDEFFPDAGPDSNRWAQNIAKDPFAAVKYFFFIIKAVLSTLFQIDVRGNRVHSGMGMLGHISGYFA</sequence>
<protein>
    <recommendedName>
        <fullName evidence="1">Helitron helicase-like domain-containing protein</fullName>
    </recommendedName>
</protein>
<gene>
    <name evidence="2" type="ORF">HD556DRAFT_1444623</name>
</gene>